<dbReference type="KEGG" id="dai:Desaci_1225"/>
<dbReference type="AlphaFoldDB" id="I4D381"/>
<dbReference type="HOGENOM" id="CLU_1127641_0_0_9"/>
<evidence type="ECO:0000313" key="1">
    <source>
        <dbReference type="EMBL" id="AFM40255.1"/>
    </source>
</evidence>
<keyword evidence="2" id="KW-1185">Reference proteome</keyword>
<reference evidence="1 2" key="1">
    <citation type="journal article" date="2012" name="J. Bacteriol.">
        <title>Complete genome sequences of Desulfosporosinus orientis DSM765T, Desulfosporosinus youngiae DSM17734T, Desulfosporosinus meridiei DSM13257T, and Desulfosporosinus acidiphilus DSM22704T.</title>
        <authorList>
            <person name="Pester M."/>
            <person name="Brambilla E."/>
            <person name="Alazard D."/>
            <person name="Rattei T."/>
            <person name="Weinmaier T."/>
            <person name="Han J."/>
            <person name="Lucas S."/>
            <person name="Lapidus A."/>
            <person name="Cheng J.F."/>
            <person name="Goodwin L."/>
            <person name="Pitluck S."/>
            <person name="Peters L."/>
            <person name="Ovchinnikova G."/>
            <person name="Teshima H."/>
            <person name="Detter J.C."/>
            <person name="Han C.S."/>
            <person name="Tapia R."/>
            <person name="Land M.L."/>
            <person name="Hauser L."/>
            <person name="Kyrpides N.C."/>
            <person name="Ivanova N.N."/>
            <person name="Pagani I."/>
            <person name="Huntmann M."/>
            <person name="Wei C.L."/>
            <person name="Davenport K.W."/>
            <person name="Daligault H."/>
            <person name="Chain P.S."/>
            <person name="Chen A."/>
            <person name="Mavromatis K."/>
            <person name="Markowitz V."/>
            <person name="Szeto E."/>
            <person name="Mikhailova N."/>
            <person name="Pati A."/>
            <person name="Wagner M."/>
            <person name="Woyke T."/>
            <person name="Ollivier B."/>
            <person name="Klenk H.P."/>
            <person name="Spring S."/>
            <person name="Loy A."/>
        </authorList>
    </citation>
    <scope>NUCLEOTIDE SEQUENCE [LARGE SCALE GENOMIC DNA]</scope>
    <source>
        <strain evidence="2">DSM 22704 / JCM 16185 / SJ4</strain>
    </source>
</reference>
<protein>
    <submittedName>
        <fullName evidence="1">Uncharacterized protein</fullName>
    </submittedName>
</protein>
<dbReference type="STRING" id="646529.Desaci_1225"/>
<accession>I4D381</accession>
<name>I4D381_DESAJ</name>
<proteinExistence type="predicted"/>
<dbReference type="RefSeq" id="WP_014826262.1">
    <property type="nucleotide sequence ID" value="NC_018068.1"/>
</dbReference>
<dbReference type="OrthoDB" id="7823211at2"/>
<sequence>MLRYLEKSGIKIGVNWYLTENDDSDDGKFTTYLDNDKEQYLDPELFDLLKKVVVCEDKSVSMIEQAEIFSSACFYHKLISRENRDEWHDYALEALRDAELVFCDPDNGPIGTKSKGSKNSEKYICPLEIVDYYNRGQNVAYYCQKARRTWEQWDKTKNEMIEYLPDARIYILTYHKGTQRSYIFVMHPEDGRRYIAILQKFLYTNWSRVFTEESPGKTDHPARVSAENLNWKWIPV</sequence>
<gene>
    <name evidence="1" type="ordered locus">Desaci_1225</name>
</gene>
<dbReference type="EMBL" id="CP003639">
    <property type="protein sequence ID" value="AFM40255.1"/>
    <property type="molecule type" value="Genomic_DNA"/>
</dbReference>
<evidence type="ECO:0000313" key="2">
    <source>
        <dbReference type="Proteomes" id="UP000002892"/>
    </source>
</evidence>
<organism evidence="1 2">
    <name type="scientific">Desulfosporosinus acidiphilus (strain DSM 22704 / JCM 16185 / SJ4)</name>
    <dbReference type="NCBI Taxonomy" id="646529"/>
    <lineage>
        <taxon>Bacteria</taxon>
        <taxon>Bacillati</taxon>
        <taxon>Bacillota</taxon>
        <taxon>Clostridia</taxon>
        <taxon>Eubacteriales</taxon>
        <taxon>Desulfitobacteriaceae</taxon>
        <taxon>Desulfosporosinus</taxon>
    </lineage>
</organism>
<dbReference type="eggNOG" id="ENOG5032VFK">
    <property type="taxonomic scope" value="Bacteria"/>
</dbReference>
<dbReference type="Proteomes" id="UP000002892">
    <property type="component" value="Chromosome"/>
</dbReference>